<keyword evidence="2" id="KW-1185">Reference proteome</keyword>
<reference evidence="1 2" key="1">
    <citation type="submission" date="2019-03" db="EMBL/GenBank/DDBJ databases">
        <title>First draft genome of Liparis tanakae, snailfish: a comprehensive survey of snailfish specific genes.</title>
        <authorList>
            <person name="Kim W."/>
            <person name="Song I."/>
            <person name="Jeong J.-H."/>
            <person name="Kim D."/>
            <person name="Kim S."/>
            <person name="Ryu S."/>
            <person name="Song J.Y."/>
            <person name="Lee S.K."/>
        </authorList>
    </citation>
    <scope>NUCLEOTIDE SEQUENCE [LARGE SCALE GENOMIC DNA]</scope>
    <source>
        <tissue evidence="1">Muscle</tissue>
    </source>
</reference>
<evidence type="ECO:0000313" key="1">
    <source>
        <dbReference type="EMBL" id="TNN48373.1"/>
    </source>
</evidence>
<dbReference type="Proteomes" id="UP000314294">
    <property type="component" value="Unassembled WGS sequence"/>
</dbReference>
<comment type="caution">
    <text evidence="1">The sequence shown here is derived from an EMBL/GenBank/DDBJ whole genome shotgun (WGS) entry which is preliminary data.</text>
</comment>
<dbReference type="EMBL" id="SRLO01000699">
    <property type="protein sequence ID" value="TNN48373.1"/>
    <property type="molecule type" value="Genomic_DNA"/>
</dbReference>
<name>A0A4Z2G667_9TELE</name>
<gene>
    <name evidence="1" type="ORF">EYF80_041411</name>
</gene>
<dbReference type="AlphaFoldDB" id="A0A4Z2G667"/>
<organism evidence="1 2">
    <name type="scientific">Liparis tanakae</name>
    <name type="common">Tanaka's snailfish</name>
    <dbReference type="NCBI Taxonomy" id="230148"/>
    <lineage>
        <taxon>Eukaryota</taxon>
        <taxon>Metazoa</taxon>
        <taxon>Chordata</taxon>
        <taxon>Craniata</taxon>
        <taxon>Vertebrata</taxon>
        <taxon>Euteleostomi</taxon>
        <taxon>Actinopterygii</taxon>
        <taxon>Neopterygii</taxon>
        <taxon>Teleostei</taxon>
        <taxon>Neoteleostei</taxon>
        <taxon>Acanthomorphata</taxon>
        <taxon>Eupercaria</taxon>
        <taxon>Perciformes</taxon>
        <taxon>Cottioidei</taxon>
        <taxon>Cottales</taxon>
        <taxon>Liparidae</taxon>
        <taxon>Liparis</taxon>
    </lineage>
</organism>
<evidence type="ECO:0000313" key="2">
    <source>
        <dbReference type="Proteomes" id="UP000314294"/>
    </source>
</evidence>
<proteinExistence type="predicted"/>
<sequence>MLWTSCLERRCEWDLSEPSHRITTPDVSRGPVSPKRNSCTFYSTPLSHIDIGDQPQPACSSST</sequence>
<protein>
    <submittedName>
        <fullName evidence="1">Uncharacterized protein</fullName>
    </submittedName>
</protein>
<accession>A0A4Z2G667</accession>